<feature type="region of interest" description="Disordered" evidence="2">
    <location>
        <begin position="169"/>
        <end position="222"/>
    </location>
</feature>
<name>A0A3M7BNH8_HORWE</name>
<reference evidence="6 7" key="1">
    <citation type="journal article" date="2018" name="BMC Genomics">
        <title>Genomic evidence for intraspecific hybridization in a clonal and extremely halotolerant yeast.</title>
        <authorList>
            <person name="Gostincar C."/>
            <person name="Stajich J.E."/>
            <person name="Zupancic J."/>
            <person name="Zalar P."/>
            <person name="Gunde-Cimerman N."/>
        </authorList>
    </citation>
    <scope>NUCLEOTIDE SEQUENCE [LARGE SCALE GENOMIC DNA]</scope>
    <source>
        <strain evidence="5 7">EXF-6651</strain>
        <strain evidence="4 6">EXF-6669</strain>
    </source>
</reference>
<dbReference type="Proteomes" id="UP000276864">
    <property type="component" value="Unassembled WGS sequence"/>
</dbReference>
<feature type="region of interest" description="Disordered" evidence="2">
    <location>
        <begin position="1"/>
        <end position="29"/>
    </location>
</feature>
<evidence type="ECO:0000313" key="7">
    <source>
        <dbReference type="Proteomes" id="UP000276864"/>
    </source>
</evidence>
<dbReference type="PANTHER" id="PTHR47655:SF3">
    <property type="entry name" value="ZN(II)2CYS6 TRANSCRIPTION FACTOR (EUROFUNG)"/>
    <property type="match status" value="1"/>
</dbReference>
<dbReference type="SUPFAM" id="SSF57701">
    <property type="entry name" value="Zn2/Cys6 DNA-binding domain"/>
    <property type="match status" value="1"/>
</dbReference>
<sequence>MSSAPPSPAKMSQTSRTTSQKSTGATRKRVCKACDRCRLKKSKCDGSNKCSRCKADNAICFFGERKKSHDKVYPKGYVEILEQQQSQLVSGIQEMYRRLVRASAWQGPMLPETNGYPLTHDILAALGLLETKQDGSGETERFEEDGMRLQSKLVANGAVYVQRRGSVSLNSEHSQHNGHLRSTSNGEPPAVEPHPFRDSFALGSTSSSPLSQSPVQRSRQSFPMTQPSLLQQSTSPSYGHPFHQPEWAIPDTPSPELLLRSKFAFQQGQMMQGNPIRTHDVFVNGQIDSPIALSEAGLGNLVHPLQSMTTFGDGMQDRSLDAQDVEYNNFIHVRI</sequence>
<dbReference type="CDD" id="cd00067">
    <property type="entry name" value="GAL4"/>
    <property type="match status" value="1"/>
</dbReference>
<dbReference type="AlphaFoldDB" id="A0A3M7BNH8"/>
<dbReference type="EMBL" id="QWIL01000037">
    <property type="protein sequence ID" value="RMY25409.1"/>
    <property type="molecule type" value="Genomic_DNA"/>
</dbReference>
<accession>A0A3M7BNH8</accession>
<dbReference type="PANTHER" id="PTHR47655">
    <property type="entry name" value="QUINIC ACID UTILIZATION ACTIVATOR"/>
    <property type="match status" value="1"/>
</dbReference>
<dbReference type="GO" id="GO:0008270">
    <property type="term" value="F:zinc ion binding"/>
    <property type="evidence" value="ECO:0007669"/>
    <property type="project" value="InterPro"/>
</dbReference>
<dbReference type="Proteomes" id="UP000271337">
    <property type="component" value="Unassembled WGS sequence"/>
</dbReference>
<organism evidence="5 7">
    <name type="scientific">Hortaea werneckii</name>
    <name type="common">Black yeast</name>
    <name type="synonym">Cladosporium werneckii</name>
    <dbReference type="NCBI Taxonomy" id="91943"/>
    <lineage>
        <taxon>Eukaryota</taxon>
        <taxon>Fungi</taxon>
        <taxon>Dikarya</taxon>
        <taxon>Ascomycota</taxon>
        <taxon>Pezizomycotina</taxon>
        <taxon>Dothideomycetes</taxon>
        <taxon>Dothideomycetidae</taxon>
        <taxon>Mycosphaerellales</taxon>
        <taxon>Teratosphaeriaceae</taxon>
        <taxon>Hortaea</taxon>
    </lineage>
</organism>
<evidence type="ECO:0000313" key="5">
    <source>
        <dbReference type="EMBL" id="RMY41087.1"/>
    </source>
</evidence>
<dbReference type="PROSITE" id="PS00463">
    <property type="entry name" value="ZN2_CY6_FUNGAL_1"/>
    <property type="match status" value="1"/>
</dbReference>
<feature type="compositionally biased region" description="Low complexity" evidence="2">
    <location>
        <begin position="12"/>
        <end position="23"/>
    </location>
</feature>
<dbReference type="InterPro" id="IPR036864">
    <property type="entry name" value="Zn2-C6_fun-type_DNA-bd_sf"/>
</dbReference>
<protein>
    <recommendedName>
        <fullName evidence="3">Zn(2)-C6 fungal-type domain-containing protein</fullName>
    </recommendedName>
</protein>
<dbReference type="InterPro" id="IPR001138">
    <property type="entry name" value="Zn2Cys6_DnaBD"/>
</dbReference>
<evidence type="ECO:0000259" key="3">
    <source>
        <dbReference type="PROSITE" id="PS50048"/>
    </source>
</evidence>
<dbReference type="InterPro" id="IPR052783">
    <property type="entry name" value="Metabolic/Drug-Res_Regulator"/>
</dbReference>
<dbReference type="Pfam" id="PF00172">
    <property type="entry name" value="Zn_clus"/>
    <property type="match status" value="1"/>
</dbReference>
<comment type="caution">
    <text evidence="5">The sequence shown here is derived from an EMBL/GenBank/DDBJ whole genome shotgun (WGS) entry which is preliminary data.</text>
</comment>
<evidence type="ECO:0000256" key="2">
    <source>
        <dbReference type="SAM" id="MobiDB-lite"/>
    </source>
</evidence>
<dbReference type="PROSITE" id="PS50048">
    <property type="entry name" value="ZN2_CY6_FUNGAL_2"/>
    <property type="match status" value="1"/>
</dbReference>
<dbReference type="Gene3D" id="4.10.240.10">
    <property type="entry name" value="Zn(2)-C6 fungal-type DNA-binding domain"/>
    <property type="match status" value="1"/>
</dbReference>
<feature type="domain" description="Zn(2)-C6 fungal-type" evidence="3">
    <location>
        <begin position="33"/>
        <end position="62"/>
    </location>
</feature>
<dbReference type="EMBL" id="QWIM01000042">
    <property type="protein sequence ID" value="RMY41087.1"/>
    <property type="molecule type" value="Genomic_DNA"/>
</dbReference>
<evidence type="ECO:0000256" key="1">
    <source>
        <dbReference type="ARBA" id="ARBA00023242"/>
    </source>
</evidence>
<proteinExistence type="predicted"/>
<dbReference type="OrthoDB" id="4151048at2759"/>
<keyword evidence="1" id="KW-0539">Nucleus</keyword>
<gene>
    <name evidence="5" type="ORF">D0866_00834</name>
    <name evidence="4" type="ORF">D0867_00742</name>
</gene>
<dbReference type="SMART" id="SM00066">
    <property type="entry name" value="GAL4"/>
    <property type="match status" value="1"/>
</dbReference>
<dbReference type="GO" id="GO:0000981">
    <property type="term" value="F:DNA-binding transcription factor activity, RNA polymerase II-specific"/>
    <property type="evidence" value="ECO:0007669"/>
    <property type="project" value="InterPro"/>
</dbReference>
<evidence type="ECO:0000313" key="4">
    <source>
        <dbReference type="EMBL" id="RMY25409.1"/>
    </source>
</evidence>
<feature type="compositionally biased region" description="Low complexity" evidence="2">
    <location>
        <begin position="204"/>
        <end position="222"/>
    </location>
</feature>
<evidence type="ECO:0000313" key="6">
    <source>
        <dbReference type="Proteomes" id="UP000271337"/>
    </source>
</evidence>